<dbReference type="AlphaFoldDB" id="A0A933L1U3"/>
<dbReference type="Proteomes" id="UP000782610">
    <property type="component" value="Unassembled WGS sequence"/>
</dbReference>
<keyword evidence="2" id="KW-0378">Hydrolase</keyword>
<dbReference type="GO" id="GO:0016787">
    <property type="term" value="F:hydrolase activity"/>
    <property type="evidence" value="ECO:0007669"/>
    <property type="project" value="UniProtKB-KW"/>
</dbReference>
<proteinExistence type="predicted"/>
<reference evidence="2" key="1">
    <citation type="submission" date="2020-07" db="EMBL/GenBank/DDBJ databases">
        <title>Huge and variable diversity of episymbiotic CPR bacteria and DPANN archaea in groundwater ecosystems.</title>
        <authorList>
            <person name="He C.Y."/>
            <person name="Keren R."/>
            <person name="Whittaker M."/>
            <person name="Farag I.F."/>
            <person name="Doudna J."/>
            <person name="Cate J.H.D."/>
            <person name="Banfield J.F."/>
        </authorList>
    </citation>
    <scope>NUCLEOTIDE SEQUENCE</scope>
    <source>
        <strain evidence="2">NC_groundwater_1586_Pr3_B-0.1um_66_15</strain>
    </source>
</reference>
<sequence length="258" mass="27693">MATRTVVFIHGAWMAPTSWDGFKGAFGAAGYRTLTPAWPLMDRPVAELRASPHPDFGRLGVGEIADHHEALIRSLPEKPLLVGHSFGGLIVQMLLDRGIGAAGIAFDPAPIAGVTADPTSLGAALPAVLRWNGWNTPFMLSREGFANRFANTVPAADLGGYYDRLVVPAPGRIFYQAALMSGTGIRPARRNAPLLITSADKDRTVAPPLARQAYAIQRASPARTDFKTLADRSHFLCVEKGWEEVAKAALDWAADIAK</sequence>
<comment type="caution">
    <text evidence="2">The sequence shown here is derived from an EMBL/GenBank/DDBJ whole genome shotgun (WGS) entry which is preliminary data.</text>
</comment>
<dbReference type="SUPFAM" id="SSF53474">
    <property type="entry name" value="alpha/beta-Hydrolases"/>
    <property type="match status" value="1"/>
</dbReference>
<dbReference type="Pfam" id="PF12697">
    <property type="entry name" value="Abhydrolase_6"/>
    <property type="match status" value="1"/>
</dbReference>
<feature type="domain" description="AB hydrolase-1" evidence="1">
    <location>
        <begin position="6"/>
        <end position="248"/>
    </location>
</feature>
<dbReference type="Gene3D" id="3.40.50.1820">
    <property type="entry name" value="alpha/beta hydrolase"/>
    <property type="match status" value="1"/>
</dbReference>
<organism evidence="2 3">
    <name type="scientific">Devosia nanyangense</name>
    <dbReference type="NCBI Taxonomy" id="1228055"/>
    <lineage>
        <taxon>Bacteria</taxon>
        <taxon>Pseudomonadati</taxon>
        <taxon>Pseudomonadota</taxon>
        <taxon>Alphaproteobacteria</taxon>
        <taxon>Hyphomicrobiales</taxon>
        <taxon>Devosiaceae</taxon>
        <taxon>Devosia</taxon>
    </lineage>
</organism>
<gene>
    <name evidence="2" type="ORF">HY834_05575</name>
</gene>
<protein>
    <submittedName>
        <fullName evidence="2">Alpha/beta hydrolase</fullName>
    </submittedName>
</protein>
<accession>A0A933L1U3</accession>
<dbReference type="EMBL" id="JACRAF010000017">
    <property type="protein sequence ID" value="MBI4921198.1"/>
    <property type="molecule type" value="Genomic_DNA"/>
</dbReference>
<evidence type="ECO:0000313" key="3">
    <source>
        <dbReference type="Proteomes" id="UP000782610"/>
    </source>
</evidence>
<dbReference type="InterPro" id="IPR029058">
    <property type="entry name" value="AB_hydrolase_fold"/>
</dbReference>
<evidence type="ECO:0000259" key="1">
    <source>
        <dbReference type="Pfam" id="PF12697"/>
    </source>
</evidence>
<dbReference type="InterPro" id="IPR000073">
    <property type="entry name" value="AB_hydrolase_1"/>
</dbReference>
<name>A0A933L1U3_9HYPH</name>
<evidence type="ECO:0000313" key="2">
    <source>
        <dbReference type="EMBL" id="MBI4921198.1"/>
    </source>
</evidence>